<gene>
    <name evidence="2" type="ORF">G4958_08720</name>
    <name evidence="1" type="ORF">LIQ10_07020</name>
</gene>
<reference evidence="2" key="2">
    <citation type="submission" date="2020-02" db="EMBL/GenBank/DDBJ databases">
        <authorList>
            <person name="Littmann E."/>
            <person name="Sorbara M."/>
        </authorList>
    </citation>
    <scope>NUCLEOTIDE SEQUENCE</scope>
    <source>
        <strain evidence="2">MSK.22.53</strain>
    </source>
</reference>
<dbReference type="EMBL" id="JAAIRM010000013">
    <property type="protein sequence ID" value="NSI19427.1"/>
    <property type="molecule type" value="Genomic_DNA"/>
</dbReference>
<evidence type="ECO:0000313" key="3">
    <source>
        <dbReference type="Proteomes" id="UP001297422"/>
    </source>
</evidence>
<dbReference type="Proteomes" id="UP001296643">
    <property type="component" value="Unassembled WGS sequence"/>
</dbReference>
<proteinExistence type="predicted"/>
<reference evidence="2" key="1">
    <citation type="journal article" date="2020" name="Cell Host Microbe">
        <title>Functional and Genomic Variation between Human-Derived Isolates of Lachnospiraceae Reveals Inter- and Intra-Species Diversity.</title>
        <authorList>
            <person name="Sorbara M.T."/>
            <person name="Littmann E.R."/>
            <person name="Fontana E."/>
            <person name="Moody T.U."/>
            <person name="Kohout C.E."/>
            <person name="Gjonbalaj M."/>
            <person name="Eaton V."/>
            <person name="Seok R."/>
            <person name="Leiner I.M."/>
            <person name="Pamer E.G."/>
        </authorList>
    </citation>
    <scope>NUCLEOTIDE SEQUENCE</scope>
    <source>
        <strain evidence="2">MSK.22.53</strain>
    </source>
</reference>
<accession>A0AAJ1AYK7</accession>
<dbReference type="EMBL" id="JAJBNC010000009">
    <property type="protein sequence ID" value="MCB5493493.1"/>
    <property type="molecule type" value="Genomic_DNA"/>
</dbReference>
<dbReference type="Proteomes" id="UP001297422">
    <property type="component" value="Unassembled WGS sequence"/>
</dbReference>
<dbReference type="AlphaFoldDB" id="A0AAJ1AYK7"/>
<protein>
    <submittedName>
        <fullName evidence="1">Uncharacterized protein</fullName>
    </submittedName>
</protein>
<organism evidence="1 3">
    <name type="scientific">Mediterraneibacter gnavus</name>
    <name type="common">Ruminococcus gnavus</name>
    <dbReference type="NCBI Taxonomy" id="33038"/>
    <lineage>
        <taxon>Bacteria</taxon>
        <taxon>Bacillati</taxon>
        <taxon>Bacillota</taxon>
        <taxon>Clostridia</taxon>
        <taxon>Lachnospirales</taxon>
        <taxon>Lachnospiraceae</taxon>
        <taxon>Mediterraneibacter</taxon>
    </lineage>
</organism>
<evidence type="ECO:0000313" key="2">
    <source>
        <dbReference type="EMBL" id="NSI19427.1"/>
    </source>
</evidence>
<comment type="caution">
    <text evidence="1">The sequence shown here is derived from an EMBL/GenBank/DDBJ whole genome shotgun (WGS) entry which is preliminary data.</text>
</comment>
<name>A0AAJ1AYK7_MEDGN</name>
<evidence type="ECO:0000313" key="1">
    <source>
        <dbReference type="EMBL" id="MCB5493493.1"/>
    </source>
</evidence>
<dbReference type="RefSeq" id="WP_173878728.1">
    <property type="nucleotide sequence ID" value="NZ_JAAIMT010000006.1"/>
</dbReference>
<sequence length="48" mass="5192">MSNCISGFMLAVSRGILPNAQMSPVFLSPRRGLTVSPWCGRNTLPSIK</sequence>
<reference evidence="1" key="3">
    <citation type="submission" date="2021-10" db="EMBL/GenBank/DDBJ databases">
        <title>Collection of gut derived symbiotic bacterial strains cultured from healthy donors.</title>
        <authorList>
            <person name="Lin H."/>
            <person name="Littmann E."/>
            <person name="Claire K."/>
            <person name="Pamer E."/>
        </authorList>
    </citation>
    <scope>NUCLEOTIDE SEQUENCE</scope>
    <source>
        <strain evidence="1">MSK.23.4</strain>
    </source>
</reference>